<dbReference type="InterPro" id="IPR000086">
    <property type="entry name" value="NUDIX_hydrolase_dom"/>
</dbReference>
<dbReference type="PANTHER" id="PTHR12318">
    <property type="entry name" value="TESTOSTERONE-REGULATED PROTEIN RP2"/>
    <property type="match status" value="1"/>
</dbReference>
<dbReference type="CDD" id="cd18870">
    <property type="entry name" value="NUDIX_AcylCoAdiphos_Nudt19"/>
    <property type="match status" value="1"/>
</dbReference>
<comment type="cofactor">
    <cofactor evidence="2">
        <name>Mg(2+)</name>
        <dbReference type="ChEBI" id="CHEBI:18420"/>
    </cofactor>
</comment>
<dbReference type="EMBL" id="JAUSQZ010000001">
    <property type="protein sequence ID" value="MDP9825857.1"/>
    <property type="molecule type" value="Genomic_DNA"/>
</dbReference>
<dbReference type="RefSeq" id="WP_307240062.1">
    <property type="nucleotide sequence ID" value="NZ_JAUSQZ010000001.1"/>
</dbReference>
<dbReference type="SUPFAM" id="SSF55811">
    <property type="entry name" value="Nudix"/>
    <property type="match status" value="1"/>
</dbReference>
<keyword evidence="6" id="KW-0464">Manganese</keyword>
<evidence type="ECO:0000313" key="9">
    <source>
        <dbReference type="Proteomes" id="UP001235712"/>
    </source>
</evidence>
<evidence type="ECO:0000259" key="7">
    <source>
        <dbReference type="PROSITE" id="PS51462"/>
    </source>
</evidence>
<comment type="caution">
    <text evidence="8">The sequence shown here is derived from an EMBL/GenBank/DDBJ whole genome shotgun (WGS) entry which is preliminary data.</text>
</comment>
<evidence type="ECO:0000256" key="1">
    <source>
        <dbReference type="ARBA" id="ARBA00001936"/>
    </source>
</evidence>
<dbReference type="Proteomes" id="UP001235712">
    <property type="component" value="Unassembled WGS sequence"/>
</dbReference>
<keyword evidence="5" id="KW-0460">Magnesium</keyword>
<comment type="cofactor">
    <cofactor evidence="1">
        <name>Mn(2+)</name>
        <dbReference type="ChEBI" id="CHEBI:29035"/>
    </cofactor>
</comment>
<evidence type="ECO:0000313" key="8">
    <source>
        <dbReference type="EMBL" id="MDP9825857.1"/>
    </source>
</evidence>
<evidence type="ECO:0000256" key="3">
    <source>
        <dbReference type="ARBA" id="ARBA00022723"/>
    </source>
</evidence>
<evidence type="ECO:0000256" key="5">
    <source>
        <dbReference type="ARBA" id="ARBA00022842"/>
    </source>
</evidence>
<accession>A0ABT9P017</accession>
<organism evidence="8 9">
    <name type="scientific">Kineosporia succinea</name>
    <dbReference type="NCBI Taxonomy" id="84632"/>
    <lineage>
        <taxon>Bacteria</taxon>
        <taxon>Bacillati</taxon>
        <taxon>Actinomycetota</taxon>
        <taxon>Actinomycetes</taxon>
        <taxon>Kineosporiales</taxon>
        <taxon>Kineosporiaceae</taxon>
        <taxon>Kineosporia</taxon>
    </lineage>
</organism>
<dbReference type="PROSITE" id="PS51462">
    <property type="entry name" value="NUDIX"/>
    <property type="match status" value="1"/>
</dbReference>
<dbReference type="Gene3D" id="3.90.79.10">
    <property type="entry name" value="Nucleoside Triphosphate Pyrophosphohydrolase"/>
    <property type="match status" value="1"/>
</dbReference>
<protein>
    <submittedName>
        <fullName evidence="8">8-oxo-dGTP pyrophosphatase MutT (NUDIX family)</fullName>
    </submittedName>
</protein>
<name>A0ABT9P017_9ACTN</name>
<evidence type="ECO:0000256" key="4">
    <source>
        <dbReference type="ARBA" id="ARBA00022801"/>
    </source>
</evidence>
<evidence type="ECO:0000256" key="6">
    <source>
        <dbReference type="ARBA" id="ARBA00023211"/>
    </source>
</evidence>
<dbReference type="PANTHER" id="PTHR12318:SF0">
    <property type="entry name" value="ACYL-COENZYME A DIPHOSPHATASE NUDT19"/>
    <property type="match status" value="1"/>
</dbReference>
<keyword evidence="3" id="KW-0479">Metal-binding</keyword>
<evidence type="ECO:0000256" key="2">
    <source>
        <dbReference type="ARBA" id="ARBA00001946"/>
    </source>
</evidence>
<sequence length="254" mass="27344">MHADEELLRRARSLLAGELEPVRPRAAATVALLRDGAEGIEVYLLRRVPKMAFAAGMYVFPGGSVDAADAVPGDAWTGPSGDVWAGRLGTDVTTASTLVRAAVRETFEETGVLLASGDGSPTEPERADLEAGRLSLAALFARHRLTLRADLLAPLQHWITPELEPRRYDTWFFAAALPPGAQPREVGTEADRRVWITPARALESDLTLMAPTRAALTDLAGHATVASVLAADREITTVLPRFEIVDGRVVLIRP</sequence>
<gene>
    <name evidence="8" type="ORF">J2S57_001606</name>
</gene>
<feature type="domain" description="Nudix hydrolase" evidence="7">
    <location>
        <begin position="23"/>
        <end position="222"/>
    </location>
</feature>
<keyword evidence="9" id="KW-1185">Reference proteome</keyword>
<keyword evidence="4" id="KW-0378">Hydrolase</keyword>
<reference evidence="8 9" key="1">
    <citation type="submission" date="2023-07" db="EMBL/GenBank/DDBJ databases">
        <title>Sequencing the genomes of 1000 actinobacteria strains.</title>
        <authorList>
            <person name="Klenk H.-P."/>
        </authorList>
    </citation>
    <scope>NUCLEOTIDE SEQUENCE [LARGE SCALE GENOMIC DNA]</scope>
    <source>
        <strain evidence="8 9">DSM 44388</strain>
    </source>
</reference>
<proteinExistence type="predicted"/>
<dbReference type="InterPro" id="IPR039121">
    <property type="entry name" value="NUDT19"/>
</dbReference>
<dbReference type="InterPro" id="IPR015797">
    <property type="entry name" value="NUDIX_hydrolase-like_dom_sf"/>
</dbReference>